<evidence type="ECO:0000256" key="1">
    <source>
        <dbReference type="SAM" id="Phobius"/>
    </source>
</evidence>
<dbReference type="EMBL" id="SSTJ01000009">
    <property type="protein sequence ID" value="THG36958.1"/>
    <property type="molecule type" value="Genomic_DNA"/>
</dbReference>
<dbReference type="InterPro" id="IPR025098">
    <property type="entry name" value="DUF4013"/>
</dbReference>
<feature type="transmembrane region" description="Helical" evidence="1">
    <location>
        <begin position="237"/>
        <end position="261"/>
    </location>
</feature>
<evidence type="ECO:0000313" key="3">
    <source>
        <dbReference type="Proteomes" id="UP000308978"/>
    </source>
</evidence>
<dbReference type="Pfam" id="PF13197">
    <property type="entry name" value="DUF4013"/>
    <property type="match status" value="1"/>
</dbReference>
<protein>
    <submittedName>
        <fullName evidence="2">DUF4013 domain-containing protein</fullName>
    </submittedName>
</protein>
<comment type="caution">
    <text evidence="2">The sequence shown here is derived from an EMBL/GenBank/DDBJ whole genome shotgun (WGS) entry which is preliminary data.</text>
</comment>
<gene>
    <name evidence="2" type="ORF">E5986_07775</name>
</gene>
<feature type="transmembrane region" description="Helical" evidence="1">
    <location>
        <begin position="105"/>
        <end position="128"/>
    </location>
</feature>
<name>A0A4S4G2D2_9ACTN</name>
<feature type="transmembrane region" description="Helical" evidence="1">
    <location>
        <begin position="60"/>
        <end position="84"/>
    </location>
</feature>
<accession>A0A4S4G2D2</accession>
<keyword evidence="1" id="KW-1133">Transmembrane helix</keyword>
<keyword evidence="1" id="KW-0812">Transmembrane</keyword>
<proteinExistence type="predicted"/>
<feature type="transmembrane region" description="Helical" evidence="1">
    <location>
        <begin position="134"/>
        <end position="154"/>
    </location>
</feature>
<organism evidence="2 3">
    <name type="scientific">Adlercreutzia caecimuris</name>
    <dbReference type="NCBI Taxonomy" id="671266"/>
    <lineage>
        <taxon>Bacteria</taxon>
        <taxon>Bacillati</taxon>
        <taxon>Actinomycetota</taxon>
        <taxon>Coriobacteriia</taxon>
        <taxon>Eggerthellales</taxon>
        <taxon>Eggerthellaceae</taxon>
        <taxon>Adlercreutzia</taxon>
    </lineage>
</organism>
<sequence>MRSGRVPLRERIAMDQMNYQPQAPVPPAAPPPASQPVYAKGCLSAAWEDIKTTPGYVGKLVVLGLIMCVPILNFVVAGYLLHWAREVPFGGRTPMPPKYVTGKNFEYGFYAFVISLVVGIVVSVAGMILGFIPLLGALVSLALSLAGAVAASLMQMRMIMGYTIGDGFAVKDLWAVAQRNWGQLLLVTLVPGVVVGFIVAVVSMVVLLFAMLLAMGAAMPMAVSASAVSDPSFGEVMGLLGVIAGPTLFAALIVYVLACFAEALASTLTMRGLGHWVARYAPEWTALVAPVPPTYPTTPADPQNPGVPQ</sequence>
<dbReference type="Proteomes" id="UP000308978">
    <property type="component" value="Unassembled WGS sequence"/>
</dbReference>
<reference evidence="2 3" key="1">
    <citation type="submission" date="2019-04" db="EMBL/GenBank/DDBJ databases">
        <title>Microbes associate with the intestines of laboratory mice.</title>
        <authorList>
            <person name="Navarre W."/>
            <person name="Wong E."/>
            <person name="Huang K.C."/>
            <person name="Tropini C."/>
            <person name="Ng K."/>
            <person name="Yu B."/>
        </authorList>
    </citation>
    <scope>NUCLEOTIDE SEQUENCE [LARGE SCALE GENOMIC DNA]</scope>
    <source>
        <strain evidence="2 3">NM80_B27</strain>
    </source>
</reference>
<keyword evidence="1" id="KW-0472">Membrane</keyword>
<feature type="transmembrane region" description="Helical" evidence="1">
    <location>
        <begin position="184"/>
        <end position="217"/>
    </location>
</feature>
<dbReference type="AlphaFoldDB" id="A0A4S4G2D2"/>
<evidence type="ECO:0000313" key="2">
    <source>
        <dbReference type="EMBL" id="THG36958.1"/>
    </source>
</evidence>